<proteinExistence type="predicted"/>
<evidence type="ECO:0000313" key="1">
    <source>
        <dbReference type="EMBL" id="RDD81998.1"/>
    </source>
</evidence>
<organism evidence="1 2">
    <name type="scientific">Dyella tabacisoli</name>
    <dbReference type="NCBI Taxonomy" id="2282381"/>
    <lineage>
        <taxon>Bacteria</taxon>
        <taxon>Pseudomonadati</taxon>
        <taxon>Pseudomonadota</taxon>
        <taxon>Gammaproteobacteria</taxon>
        <taxon>Lysobacterales</taxon>
        <taxon>Rhodanobacteraceae</taxon>
        <taxon>Dyella</taxon>
    </lineage>
</organism>
<evidence type="ECO:0000313" key="2">
    <source>
        <dbReference type="Proteomes" id="UP000253782"/>
    </source>
</evidence>
<dbReference type="OrthoDB" id="9155428at2"/>
<dbReference type="InterPro" id="IPR045929">
    <property type="entry name" value="DUF6348"/>
</dbReference>
<reference evidence="1 2" key="1">
    <citation type="submission" date="2018-07" db="EMBL/GenBank/DDBJ databases">
        <title>Dyella tabacisoli L4-6T, whole genome shotgun sequence.</title>
        <authorList>
            <person name="Zhou X.-K."/>
            <person name="Li W.-J."/>
            <person name="Duan Y.-Q."/>
        </authorList>
    </citation>
    <scope>NUCLEOTIDE SEQUENCE [LARGE SCALE GENOMIC DNA]</scope>
    <source>
        <strain evidence="1 2">L4-6</strain>
    </source>
</reference>
<accession>A0A369UQJ0</accession>
<keyword evidence="2" id="KW-1185">Reference proteome</keyword>
<dbReference type="Proteomes" id="UP000253782">
    <property type="component" value="Unassembled WGS sequence"/>
</dbReference>
<dbReference type="RefSeq" id="WP_114845214.1">
    <property type="nucleotide sequence ID" value="NZ_JBHSPE010000008.1"/>
</dbReference>
<gene>
    <name evidence="1" type="ORF">DVJ77_09430</name>
</gene>
<protein>
    <submittedName>
        <fullName evidence="1">Uncharacterized protein</fullName>
    </submittedName>
</protein>
<sequence length="212" mass="23809">MNHAALQNFLIRLFERHDVELQPDEDWLITDDDFPAIRASWHEGKAGEPGRLDIDVALSEERCIEESFAGSGEGEAACQDALNRFVQSDFYVLLAACWYVTDDRKMRLASWDIGVRSWDVFIGPASVQGADIAAPEMAGVLADAMKNESLTAEAHWVRIFYRRGDDGAVDVETLLDNAPWPAGDRAMLSLTWPVAEQAYRVRAFVVLDIRDY</sequence>
<comment type="caution">
    <text evidence="1">The sequence shown here is derived from an EMBL/GenBank/DDBJ whole genome shotgun (WGS) entry which is preliminary data.</text>
</comment>
<name>A0A369UQJ0_9GAMM</name>
<dbReference type="Pfam" id="PF19875">
    <property type="entry name" value="DUF6348"/>
    <property type="match status" value="1"/>
</dbReference>
<dbReference type="EMBL" id="QQAH01000008">
    <property type="protein sequence ID" value="RDD81998.1"/>
    <property type="molecule type" value="Genomic_DNA"/>
</dbReference>
<dbReference type="AlphaFoldDB" id="A0A369UQJ0"/>